<organism evidence="1 2">
    <name type="scientific">Diphasiastrum complanatum</name>
    <name type="common">Issler's clubmoss</name>
    <name type="synonym">Lycopodium complanatum</name>
    <dbReference type="NCBI Taxonomy" id="34168"/>
    <lineage>
        <taxon>Eukaryota</taxon>
        <taxon>Viridiplantae</taxon>
        <taxon>Streptophyta</taxon>
        <taxon>Embryophyta</taxon>
        <taxon>Tracheophyta</taxon>
        <taxon>Lycopodiopsida</taxon>
        <taxon>Lycopodiales</taxon>
        <taxon>Lycopodiaceae</taxon>
        <taxon>Lycopodioideae</taxon>
        <taxon>Diphasiastrum</taxon>
    </lineage>
</organism>
<dbReference type="EMBL" id="CM055094">
    <property type="protein sequence ID" value="KAJ7563343.1"/>
    <property type="molecule type" value="Genomic_DNA"/>
</dbReference>
<sequence length="655" mass="73279">MAEGEMNPDLGIDLLGQARAMHAAGDVHRGMGVDEIDLEIGPGDDDHSFAHAAAQALAVVSPHEDHHHHLQHHQHQHQHQHQQQQDVMDPHHIVALQQLPPPPLLKEQPRKKKKVVKKWRDEWADTYKWAYLSVHEGTHRIFCSVCKEYGRKHRRNPYGNEGSRNMQMSALEEHNNSLLHKEALRLQLASRDKGVTLLERPIYFKALLSKSAESIIEAIIRRDPYEGEFIQAVQEVVHSLEPVLSKHPQYIHVLERMLEPERIIQFRVPWSDDKGETHISRGFRLQFNQALGHYKGGLCFHPSINLSTMKFLALEQTLKNALTILSIGGAKGGSDFDPRGKSDSEVLRFCQSFMEELYRYIGPNQDIPTGDMGVGSRELGYLFGHYRRFTNHFDVSFTGGSTCWTGSSSQISAVGYGLVHLASVILADSNKELRGLRCVVSGSGKVAMNALEKLLLFGAIPVTISDSKGYIYDEEGFDGMKFGLLKEIKGQQKSLREYTKKYPRARYCEDAKPWNEKCDIAFPCAIHNELNHADALALINGGCQIIVEGSDMPCTAQAVDVLRKAKIFVVPSKAANIGGVSIAGLDVAQSATPIQWSSDDLDFRLQEIAKTIYLRCMRAANEYGYAKGHPECLVHGANIASFLRVAQAMMEQGCI</sequence>
<evidence type="ECO:0000313" key="2">
    <source>
        <dbReference type="Proteomes" id="UP001162992"/>
    </source>
</evidence>
<keyword evidence="2" id="KW-1185">Reference proteome</keyword>
<protein>
    <submittedName>
        <fullName evidence="1">Uncharacterized protein</fullName>
    </submittedName>
</protein>
<comment type="caution">
    <text evidence="1">The sequence shown here is derived from an EMBL/GenBank/DDBJ whole genome shotgun (WGS) entry which is preliminary data.</text>
</comment>
<reference evidence="2" key="1">
    <citation type="journal article" date="2024" name="Proc. Natl. Acad. Sci. U.S.A.">
        <title>Extraordinary preservation of gene collinearity over three hundred million years revealed in homosporous lycophytes.</title>
        <authorList>
            <person name="Li C."/>
            <person name="Wickell D."/>
            <person name="Kuo L.Y."/>
            <person name="Chen X."/>
            <person name="Nie B."/>
            <person name="Liao X."/>
            <person name="Peng D."/>
            <person name="Ji J."/>
            <person name="Jenkins J."/>
            <person name="Williams M."/>
            <person name="Shu S."/>
            <person name="Plott C."/>
            <person name="Barry K."/>
            <person name="Rajasekar S."/>
            <person name="Grimwood J."/>
            <person name="Han X."/>
            <person name="Sun S."/>
            <person name="Hou Z."/>
            <person name="He W."/>
            <person name="Dai G."/>
            <person name="Sun C."/>
            <person name="Schmutz J."/>
            <person name="Leebens-Mack J.H."/>
            <person name="Li F.W."/>
            <person name="Wang L."/>
        </authorList>
    </citation>
    <scope>NUCLEOTIDE SEQUENCE [LARGE SCALE GENOMIC DNA]</scope>
    <source>
        <strain evidence="2">cv. PW_Plant_1</strain>
    </source>
</reference>
<evidence type="ECO:0000313" key="1">
    <source>
        <dbReference type="EMBL" id="KAJ7563343.1"/>
    </source>
</evidence>
<gene>
    <name evidence="1" type="ORF">O6H91_03G106300</name>
</gene>
<proteinExistence type="predicted"/>
<accession>A0ACC2EA47</accession>
<dbReference type="Proteomes" id="UP001162992">
    <property type="component" value="Chromosome 3"/>
</dbReference>
<name>A0ACC2EA47_DIPCM</name>